<evidence type="ECO:0000313" key="2">
    <source>
        <dbReference type="EMBL" id="MBC8536307.1"/>
    </source>
</evidence>
<keyword evidence="3" id="KW-1185">Reference proteome</keyword>
<reference evidence="2" key="1">
    <citation type="submission" date="2020-08" db="EMBL/GenBank/DDBJ databases">
        <title>Genome public.</title>
        <authorList>
            <person name="Liu C."/>
            <person name="Sun Q."/>
        </authorList>
    </citation>
    <scope>NUCLEOTIDE SEQUENCE</scope>
    <source>
        <strain evidence="2">BX7</strain>
    </source>
</reference>
<dbReference type="SUPFAM" id="SSF53474">
    <property type="entry name" value="alpha/beta-Hydrolases"/>
    <property type="match status" value="1"/>
</dbReference>
<feature type="domain" description="Xaa-Pro dipeptidyl-peptidase-like" evidence="1">
    <location>
        <begin position="24"/>
        <end position="152"/>
    </location>
</feature>
<evidence type="ECO:0000259" key="1">
    <source>
        <dbReference type="Pfam" id="PF02129"/>
    </source>
</evidence>
<dbReference type="GO" id="GO:0016787">
    <property type="term" value="F:hydrolase activity"/>
    <property type="evidence" value="ECO:0007669"/>
    <property type="project" value="UniProtKB-KW"/>
</dbReference>
<evidence type="ECO:0000313" key="3">
    <source>
        <dbReference type="Proteomes" id="UP000620366"/>
    </source>
</evidence>
<proteinExistence type="predicted"/>
<sequence length="313" mass="34815">MSGYICKLSEKVERTHVRYNNRYGIAIAGDLYTPRELDLSRQYPAVVVGAPYGGVKEQGPCVYANELAQRGFVVLTFDPGYMGESAGEPRRVSSPDIFSENISAGVDYLGLLPYVDRGRIGAIGICGSGGFSLSAAAMDSRIKAVVTASMYDMSYAARAGLTPEQIAENKNRLSLQRWADAENGYPQYIPTFPEEPVDEIPAEMTGIWREFFEFYATRRGHHPHARGGFTTTSDLAFINYPLLSHIDEISPRPILFVVGEQAGSRFFSDVAYENAHEPKEMLVIPNCNHVDLYDDATKIPFDRIESFLKENLK</sequence>
<comment type="caution">
    <text evidence="2">The sequence shown here is derived from an EMBL/GenBank/DDBJ whole genome shotgun (WGS) entry which is preliminary data.</text>
</comment>
<protein>
    <submittedName>
        <fullName evidence="2">Alpha/beta hydrolase</fullName>
    </submittedName>
</protein>
<dbReference type="PANTHER" id="PTHR47751:SF1">
    <property type="entry name" value="SUPERFAMILY HYDROLASE, PUTATIVE (AFU_ORTHOLOGUE AFUA_2G16580)-RELATED"/>
    <property type="match status" value="1"/>
</dbReference>
<dbReference type="InterPro" id="IPR029058">
    <property type="entry name" value="AB_hydrolase_fold"/>
</dbReference>
<gene>
    <name evidence="2" type="ORF">H8695_06315</name>
</gene>
<organism evidence="2 3">
    <name type="scientific">Feifania hominis</name>
    <dbReference type="NCBI Taxonomy" id="2763660"/>
    <lineage>
        <taxon>Bacteria</taxon>
        <taxon>Bacillati</taxon>
        <taxon>Bacillota</taxon>
        <taxon>Clostridia</taxon>
        <taxon>Eubacteriales</taxon>
        <taxon>Feifaniaceae</taxon>
        <taxon>Feifania</taxon>
    </lineage>
</organism>
<dbReference type="Proteomes" id="UP000620366">
    <property type="component" value="Unassembled WGS sequence"/>
</dbReference>
<accession>A0A926DEE0</accession>
<dbReference type="Gene3D" id="1.10.10.800">
    <property type="match status" value="1"/>
</dbReference>
<dbReference type="EMBL" id="JACRSP010000002">
    <property type="protein sequence ID" value="MBC8536307.1"/>
    <property type="molecule type" value="Genomic_DNA"/>
</dbReference>
<dbReference type="InterPro" id="IPR000383">
    <property type="entry name" value="Xaa-Pro-like_dom"/>
</dbReference>
<dbReference type="Pfam" id="PF02129">
    <property type="entry name" value="Peptidase_S15"/>
    <property type="match status" value="1"/>
</dbReference>
<dbReference type="InterPro" id="IPR051411">
    <property type="entry name" value="Polyketide_trans_af380"/>
</dbReference>
<dbReference type="RefSeq" id="WP_249300066.1">
    <property type="nucleotide sequence ID" value="NZ_JACRSP010000002.1"/>
</dbReference>
<dbReference type="Gene3D" id="3.40.50.1820">
    <property type="entry name" value="alpha/beta hydrolase"/>
    <property type="match status" value="1"/>
</dbReference>
<keyword evidence="2" id="KW-0378">Hydrolase</keyword>
<dbReference type="AlphaFoldDB" id="A0A926DEE0"/>
<name>A0A926DEE0_9FIRM</name>
<dbReference type="PANTHER" id="PTHR47751">
    <property type="entry name" value="SUPERFAMILY HYDROLASE, PUTATIVE (AFU_ORTHOLOGUE AFUA_2G16580)-RELATED"/>
    <property type="match status" value="1"/>
</dbReference>